<dbReference type="NCBIfam" id="TIGR00756">
    <property type="entry name" value="PPR"/>
    <property type="match status" value="4"/>
</dbReference>
<feature type="repeat" description="PPR" evidence="3">
    <location>
        <begin position="176"/>
        <end position="210"/>
    </location>
</feature>
<proteinExistence type="inferred from homology"/>
<feature type="repeat" description="PPR" evidence="3">
    <location>
        <begin position="99"/>
        <end position="133"/>
    </location>
</feature>
<dbReference type="Proteomes" id="UP000467840">
    <property type="component" value="Chromosome 16"/>
</dbReference>
<organism evidence="4 5">
    <name type="scientific">Hevea brasiliensis</name>
    <name type="common">Para rubber tree</name>
    <name type="synonym">Siphonia brasiliensis</name>
    <dbReference type="NCBI Taxonomy" id="3981"/>
    <lineage>
        <taxon>Eukaryota</taxon>
        <taxon>Viridiplantae</taxon>
        <taxon>Streptophyta</taxon>
        <taxon>Embryophyta</taxon>
        <taxon>Tracheophyta</taxon>
        <taxon>Spermatophyta</taxon>
        <taxon>Magnoliopsida</taxon>
        <taxon>eudicotyledons</taxon>
        <taxon>Gunneridae</taxon>
        <taxon>Pentapetalae</taxon>
        <taxon>rosids</taxon>
        <taxon>fabids</taxon>
        <taxon>Malpighiales</taxon>
        <taxon>Euphorbiaceae</taxon>
        <taxon>Crotonoideae</taxon>
        <taxon>Micrandreae</taxon>
        <taxon>Hevea</taxon>
    </lineage>
</organism>
<dbReference type="SUPFAM" id="SSF48452">
    <property type="entry name" value="TPR-like"/>
    <property type="match status" value="1"/>
</dbReference>
<dbReference type="InterPro" id="IPR011990">
    <property type="entry name" value="TPR-like_helical_dom_sf"/>
</dbReference>
<evidence type="ECO:0000256" key="2">
    <source>
        <dbReference type="ARBA" id="ARBA00022737"/>
    </source>
</evidence>
<reference evidence="4 5" key="1">
    <citation type="journal article" date="2020" name="Mol. Plant">
        <title>The Chromosome-Based Rubber Tree Genome Provides New Insights into Spurge Genome Evolution and Rubber Biosynthesis.</title>
        <authorList>
            <person name="Liu J."/>
            <person name="Shi C."/>
            <person name="Shi C.C."/>
            <person name="Li W."/>
            <person name="Zhang Q.J."/>
            <person name="Zhang Y."/>
            <person name="Li K."/>
            <person name="Lu H.F."/>
            <person name="Shi C."/>
            <person name="Zhu S.T."/>
            <person name="Xiao Z.Y."/>
            <person name="Nan H."/>
            <person name="Yue Y."/>
            <person name="Zhu X.G."/>
            <person name="Wu Y."/>
            <person name="Hong X.N."/>
            <person name="Fan G.Y."/>
            <person name="Tong Y."/>
            <person name="Zhang D."/>
            <person name="Mao C.L."/>
            <person name="Liu Y.L."/>
            <person name="Hao S.J."/>
            <person name="Liu W.Q."/>
            <person name="Lv M.Q."/>
            <person name="Zhang H.B."/>
            <person name="Liu Y."/>
            <person name="Hu-Tang G.R."/>
            <person name="Wang J.P."/>
            <person name="Wang J.H."/>
            <person name="Sun Y.H."/>
            <person name="Ni S.B."/>
            <person name="Chen W.B."/>
            <person name="Zhang X.C."/>
            <person name="Jiao Y.N."/>
            <person name="Eichler E.E."/>
            <person name="Li G.H."/>
            <person name="Liu X."/>
            <person name="Gao L.Z."/>
        </authorList>
    </citation>
    <scope>NUCLEOTIDE SEQUENCE [LARGE SCALE GENOMIC DNA]</scope>
    <source>
        <strain evidence="5">cv. GT1</strain>
        <tissue evidence="4">Leaf</tissue>
    </source>
</reference>
<feature type="repeat" description="PPR" evidence="3">
    <location>
        <begin position="64"/>
        <end position="98"/>
    </location>
</feature>
<comment type="similarity">
    <text evidence="1">Belongs to the PPR family. P subfamily.</text>
</comment>
<keyword evidence="5" id="KW-1185">Reference proteome</keyword>
<evidence type="ECO:0000313" key="4">
    <source>
        <dbReference type="EMBL" id="KAF2303767.1"/>
    </source>
</evidence>
<gene>
    <name evidence="4" type="ORF">GH714_023354</name>
</gene>
<name>A0A6A6LTF3_HEVBR</name>
<dbReference type="Gene3D" id="1.25.40.10">
    <property type="entry name" value="Tetratricopeptide repeat domain"/>
    <property type="match status" value="2"/>
</dbReference>
<dbReference type="PROSITE" id="PS51375">
    <property type="entry name" value="PPR"/>
    <property type="match status" value="3"/>
</dbReference>
<accession>A0A6A6LTF3</accession>
<dbReference type="Pfam" id="PF13041">
    <property type="entry name" value="PPR_2"/>
    <property type="match status" value="2"/>
</dbReference>
<keyword evidence="2" id="KW-0677">Repeat</keyword>
<dbReference type="Pfam" id="PF01535">
    <property type="entry name" value="PPR"/>
    <property type="match status" value="1"/>
</dbReference>
<evidence type="ECO:0000313" key="5">
    <source>
        <dbReference type="Proteomes" id="UP000467840"/>
    </source>
</evidence>
<evidence type="ECO:0008006" key="6">
    <source>
        <dbReference type="Google" id="ProtNLM"/>
    </source>
</evidence>
<sequence length="467" mass="53524">MTDALCKEGKLLIYVDILDKIHGKRCSPLVIVNTCLVFRILEEGKIEVAMALLKLMLQKNMILDAIAYSLIVYAKVRLGNLDSAMEVYEEMLKRGFIANSFVYTSFIGAYCNGGKLEEANQLIEEMENMGLKPYDETYNFLIEGCAKSGRVEESLSYLKQANAMLTCLLDNGFLPNDITYSHLIAGYARDNQIQEVLKLYYEMEYRALCPGLLAFTSLIRILCHCGKLEQAEKYNENLKMEMPMIKECPSPSLKDRLKSSISCFAAHNIPESLGSDDGRRSQTPRPSYAWLKSTAHDLEIRDKCRGLIGRSKNRRRYYSSDFKYDPTSCSISRMILTKKMNCRSIILWGDSRPPQIVASGSSAYLLCWKRNNNGSHRYLLSKLEEINDGWFVERARKLKEISEVLAGPRWKNFIRRFTKVHGFIKKRRTQYQYDPQSYALNFDDGIDKDVEDAYPDFSARFSAPVGM</sequence>
<dbReference type="AlphaFoldDB" id="A0A6A6LTF3"/>
<dbReference type="PANTHER" id="PTHR47447">
    <property type="entry name" value="OS03G0856100 PROTEIN"/>
    <property type="match status" value="1"/>
</dbReference>
<dbReference type="EMBL" id="JAAGAX010000009">
    <property type="protein sequence ID" value="KAF2303767.1"/>
    <property type="molecule type" value="Genomic_DNA"/>
</dbReference>
<evidence type="ECO:0000256" key="3">
    <source>
        <dbReference type="PROSITE-ProRule" id="PRU00708"/>
    </source>
</evidence>
<dbReference type="InterPro" id="IPR002885">
    <property type="entry name" value="PPR_rpt"/>
</dbReference>
<protein>
    <recommendedName>
        <fullName evidence="6">Pentatricopeptide repeat-containing protein</fullName>
    </recommendedName>
</protein>
<dbReference type="PANTHER" id="PTHR47447:SF17">
    <property type="entry name" value="OS12G0638900 PROTEIN"/>
    <property type="match status" value="1"/>
</dbReference>
<evidence type="ECO:0000256" key="1">
    <source>
        <dbReference type="ARBA" id="ARBA00007626"/>
    </source>
</evidence>
<comment type="caution">
    <text evidence="4">The sequence shown here is derived from an EMBL/GenBank/DDBJ whole genome shotgun (WGS) entry which is preliminary data.</text>
</comment>